<evidence type="ECO:0000256" key="7">
    <source>
        <dbReference type="ARBA" id="ARBA00022848"/>
    </source>
</evidence>
<name>A0A132BC05_MOLSC</name>
<dbReference type="AlphaFoldDB" id="A0A132BC05"/>
<dbReference type="Pfam" id="PF08491">
    <property type="entry name" value="SE"/>
    <property type="match status" value="1"/>
</dbReference>
<sequence>MKLREAAQRDERVQIVQTTAKRLVKCEKSGRVIGVVCSTRRSKEQKYFADLTIVADRQASNLRSQYTKHTPVTKSRFWGLELIDAELPNQHLAYGVIGSGPPVLIYQIGLRETRILIDIPNTVHQAASNSGSIADYVQTKVVPDLPTSVRPSVTAALKKGMLRSMPNSWLPSSTNTTPGIEFLGDAFNMRHPLTGGGMTVALNDVVLLNQLLAPEIISSFGDTRSVLKQMRRFHWQRKEYSTSLNILAQALYSLFIADDLQLQVLQRGFNRYIQRGGNCVEEPAGIMGGVIHSPWLLFYHFFAVALYSLSTLMREGYASSLWHMTGAIFQCLHRGTVDIIWSCFLVLFVSVWAVLHHNVPIRSDHYWSTLGRKVRWATLAICAPELLTLFAVMQWNAANISVTEMQDLGEKDWSVVHAFYANARGFMLDAPDYPTFPINAKSIHYLRSTGWIKPLNITRDSIWDRSKADVFAKGFALIQTTWLCIQCICRVIQRLSITPLELFTVAFVLSTLATSFFWVNKPQNVTEPNVITTEWLIADVLKAAGDAAKEPYIDTPMDFVEKPVWQGWKRRPSLLHFSGLTSRPLKRIPNDYSPPPPTGKEALFVWVISVVHAGIHVISWRLSFPTDTEAWIWRISSVTLLLVMIIGGAVPVLSTREWFDFRFNLLCIWIRPARKNTLVRRHVFDFVVDFDYFVYIVARLLIFTEIFLSFRSLPETAYANINWTEFLPHID</sequence>
<dbReference type="GO" id="GO:0006696">
    <property type="term" value="P:ergosterol biosynthetic process"/>
    <property type="evidence" value="ECO:0007669"/>
    <property type="project" value="TreeGrafter"/>
</dbReference>
<keyword evidence="13" id="KW-1185">Reference proteome</keyword>
<organism evidence="12 13">
    <name type="scientific">Mollisia scopiformis</name>
    <name type="common">Conifer needle endophyte fungus</name>
    <name type="synonym">Phialocephala scopiformis</name>
    <dbReference type="NCBI Taxonomy" id="149040"/>
    <lineage>
        <taxon>Eukaryota</taxon>
        <taxon>Fungi</taxon>
        <taxon>Dikarya</taxon>
        <taxon>Ascomycota</taxon>
        <taxon>Pezizomycotina</taxon>
        <taxon>Leotiomycetes</taxon>
        <taxon>Helotiales</taxon>
        <taxon>Mollisiaceae</taxon>
        <taxon>Mollisia</taxon>
    </lineage>
</organism>
<dbReference type="GO" id="GO:0004506">
    <property type="term" value="F:squalene monooxygenase activity"/>
    <property type="evidence" value="ECO:0007669"/>
    <property type="project" value="UniProtKB-EC"/>
</dbReference>
<dbReference type="GeneID" id="28819756"/>
<comment type="cofactor">
    <cofactor evidence="1">
        <name>FAD</name>
        <dbReference type="ChEBI" id="CHEBI:57692"/>
    </cofactor>
</comment>
<dbReference type="RefSeq" id="XP_018063739.1">
    <property type="nucleotide sequence ID" value="XM_018210030.1"/>
</dbReference>
<evidence type="ECO:0000256" key="5">
    <source>
        <dbReference type="ARBA" id="ARBA00022630"/>
    </source>
</evidence>
<dbReference type="InParanoid" id="A0A132BC05"/>
<evidence type="ECO:0000256" key="8">
    <source>
        <dbReference type="ARBA" id="ARBA00023002"/>
    </source>
</evidence>
<evidence type="ECO:0000256" key="2">
    <source>
        <dbReference type="ARBA" id="ARBA00004154"/>
    </source>
</evidence>
<keyword evidence="10" id="KW-1133">Transmembrane helix</keyword>
<proteinExistence type="inferred from homology"/>
<keyword evidence="7" id="KW-0492">Microsome</keyword>
<evidence type="ECO:0000256" key="1">
    <source>
        <dbReference type="ARBA" id="ARBA00001974"/>
    </source>
</evidence>
<dbReference type="EMBL" id="KQ947432">
    <property type="protein sequence ID" value="KUJ09384.1"/>
    <property type="molecule type" value="Genomic_DNA"/>
</dbReference>
<dbReference type="GO" id="GO:0005783">
    <property type="term" value="C:endoplasmic reticulum"/>
    <property type="evidence" value="ECO:0007669"/>
    <property type="project" value="TreeGrafter"/>
</dbReference>
<dbReference type="InterPro" id="IPR013698">
    <property type="entry name" value="Squalene_epoxidase"/>
</dbReference>
<feature type="transmembrane region" description="Helical" evidence="10">
    <location>
        <begin position="296"/>
        <end position="314"/>
    </location>
</feature>
<dbReference type="PANTHER" id="PTHR10835:SF0">
    <property type="entry name" value="SQUALENE MONOOXYGENASE"/>
    <property type="match status" value="1"/>
</dbReference>
<evidence type="ECO:0000256" key="3">
    <source>
        <dbReference type="ARBA" id="ARBA00008802"/>
    </source>
</evidence>
<dbReference type="KEGG" id="psco:LY89DRAFT_598274"/>
<evidence type="ECO:0000313" key="13">
    <source>
        <dbReference type="Proteomes" id="UP000070700"/>
    </source>
</evidence>
<feature type="transmembrane region" description="Helical" evidence="10">
    <location>
        <begin position="500"/>
        <end position="519"/>
    </location>
</feature>
<comment type="subcellular location">
    <subcellularLocation>
        <location evidence="2">Microsome membrane</location>
        <topology evidence="2">Multi-pass membrane protein</topology>
    </subcellularLocation>
</comment>
<evidence type="ECO:0000256" key="9">
    <source>
        <dbReference type="ARBA" id="ARBA00023136"/>
    </source>
</evidence>
<dbReference type="GO" id="GO:0050660">
    <property type="term" value="F:flavin adenine dinucleotide binding"/>
    <property type="evidence" value="ECO:0007669"/>
    <property type="project" value="InterPro"/>
</dbReference>
<evidence type="ECO:0000256" key="10">
    <source>
        <dbReference type="SAM" id="Phobius"/>
    </source>
</evidence>
<evidence type="ECO:0000313" key="12">
    <source>
        <dbReference type="EMBL" id="KUJ09384.1"/>
    </source>
</evidence>
<evidence type="ECO:0000256" key="6">
    <source>
        <dbReference type="ARBA" id="ARBA00022827"/>
    </source>
</evidence>
<gene>
    <name evidence="12" type="ORF">LY89DRAFT_598274</name>
</gene>
<feature type="transmembrane region" description="Helical" evidence="10">
    <location>
        <begin position="603"/>
        <end position="624"/>
    </location>
</feature>
<dbReference type="Proteomes" id="UP000070700">
    <property type="component" value="Unassembled WGS sequence"/>
</dbReference>
<feature type="domain" description="Squalene epoxidase" evidence="11">
    <location>
        <begin position="48"/>
        <end position="315"/>
    </location>
</feature>
<dbReference type="SUPFAM" id="SSF51905">
    <property type="entry name" value="FAD/NAD(P)-binding domain"/>
    <property type="match status" value="1"/>
</dbReference>
<keyword evidence="6" id="KW-0274">FAD</keyword>
<keyword evidence="9 10" id="KW-0472">Membrane</keyword>
<evidence type="ECO:0000256" key="4">
    <source>
        <dbReference type="ARBA" id="ARBA00012312"/>
    </source>
</evidence>
<dbReference type="PANTHER" id="PTHR10835">
    <property type="entry name" value="SQUALENE MONOOXYGENASE"/>
    <property type="match status" value="1"/>
</dbReference>
<feature type="transmembrane region" description="Helical" evidence="10">
    <location>
        <begin position="375"/>
        <end position="395"/>
    </location>
</feature>
<feature type="transmembrane region" description="Helical" evidence="10">
    <location>
        <begin position="692"/>
        <end position="710"/>
    </location>
</feature>
<dbReference type="InterPro" id="IPR036188">
    <property type="entry name" value="FAD/NAD-bd_sf"/>
</dbReference>
<keyword evidence="5" id="KW-0285">Flavoprotein</keyword>
<keyword evidence="10" id="KW-0812">Transmembrane</keyword>
<dbReference type="InterPro" id="IPR040125">
    <property type="entry name" value="Squalene_monox"/>
</dbReference>
<comment type="similarity">
    <text evidence="3">Belongs to the squalene monooxygenase family.</text>
</comment>
<evidence type="ECO:0000259" key="11">
    <source>
        <dbReference type="Pfam" id="PF08491"/>
    </source>
</evidence>
<dbReference type="EC" id="1.14.14.17" evidence="4"/>
<dbReference type="GO" id="GO:0016020">
    <property type="term" value="C:membrane"/>
    <property type="evidence" value="ECO:0007669"/>
    <property type="project" value="InterPro"/>
</dbReference>
<dbReference type="STRING" id="149040.A0A132BC05"/>
<keyword evidence="8" id="KW-0560">Oxidoreductase</keyword>
<protein>
    <recommendedName>
        <fullName evidence="4">squalene monooxygenase</fullName>
        <ecNumber evidence="4">1.14.14.17</ecNumber>
    </recommendedName>
</protein>
<reference evidence="12 13" key="1">
    <citation type="submission" date="2015-10" db="EMBL/GenBank/DDBJ databases">
        <title>Full genome of DAOMC 229536 Phialocephala scopiformis, a fungal endophyte of spruce producing the potent anti-insectan compound rugulosin.</title>
        <authorList>
            <consortium name="DOE Joint Genome Institute"/>
            <person name="Walker A.K."/>
            <person name="Frasz S.L."/>
            <person name="Seifert K.A."/>
            <person name="Miller J.D."/>
            <person name="Mondo S.J."/>
            <person name="Labutti K."/>
            <person name="Lipzen A."/>
            <person name="Dockter R."/>
            <person name="Kennedy M."/>
            <person name="Grigoriev I.V."/>
            <person name="Spatafora J.W."/>
        </authorList>
    </citation>
    <scope>NUCLEOTIDE SEQUENCE [LARGE SCALE GENOMIC DNA]</scope>
    <source>
        <strain evidence="12 13">CBS 120377</strain>
    </source>
</reference>
<keyword evidence="7" id="KW-0256">Endoplasmic reticulum</keyword>
<accession>A0A132BC05</accession>
<dbReference type="OrthoDB" id="3061561at2759"/>
<feature type="transmembrane region" description="Helical" evidence="10">
    <location>
        <begin position="631"/>
        <end position="653"/>
    </location>
</feature>
<feature type="transmembrane region" description="Helical" evidence="10">
    <location>
        <begin position="335"/>
        <end position="355"/>
    </location>
</feature>
<dbReference type="Gene3D" id="3.50.50.60">
    <property type="entry name" value="FAD/NAD(P)-binding domain"/>
    <property type="match status" value="1"/>
</dbReference>